<comment type="similarity">
    <text evidence="1">Belongs to the GMC oxidoreductase family.</text>
</comment>
<dbReference type="CDD" id="cd07501">
    <property type="entry name" value="HAD_MDP-1_like"/>
    <property type="match status" value="1"/>
</dbReference>
<dbReference type="PANTHER" id="PTHR17901:SF14">
    <property type="entry name" value="MAGNESIUM-DEPENDENT PHOSPHATASE 1"/>
    <property type="match status" value="1"/>
</dbReference>
<dbReference type="InterPro" id="IPR023214">
    <property type="entry name" value="HAD_sf"/>
</dbReference>
<keyword evidence="1" id="KW-0285">Flavoprotein</keyword>
<dbReference type="FunFam" id="3.40.50.1000:FF:000155">
    <property type="entry name" value="Putative magnesium dependent phosphatase"/>
    <property type="match status" value="1"/>
</dbReference>
<dbReference type="NCBIfam" id="TIGR01685">
    <property type="entry name" value="MDP-1"/>
    <property type="match status" value="1"/>
</dbReference>
<keyword evidence="5" id="KW-1185">Reference proteome</keyword>
<name>A0A8H5GNI7_9AGAR</name>
<dbReference type="GO" id="GO:0003993">
    <property type="term" value="F:acid phosphatase activity"/>
    <property type="evidence" value="ECO:0007669"/>
    <property type="project" value="TreeGrafter"/>
</dbReference>
<dbReference type="InterPro" id="IPR036412">
    <property type="entry name" value="HAD-like_sf"/>
</dbReference>
<dbReference type="InterPro" id="IPR035679">
    <property type="entry name" value="MDP-1_euk"/>
</dbReference>
<dbReference type="SFLD" id="SFLDG01131">
    <property type="entry name" value="C1.5.2:_MDP_Like"/>
    <property type="match status" value="1"/>
</dbReference>
<dbReference type="Gene3D" id="3.40.50.1000">
    <property type="entry name" value="HAD superfamily/HAD-like"/>
    <property type="match status" value="1"/>
</dbReference>
<dbReference type="AlphaFoldDB" id="A0A8H5GNI7"/>
<dbReference type="Pfam" id="PF12689">
    <property type="entry name" value="Acid_PPase"/>
    <property type="match status" value="1"/>
</dbReference>
<evidence type="ECO:0000256" key="1">
    <source>
        <dbReference type="RuleBase" id="RU003968"/>
    </source>
</evidence>
<evidence type="ECO:0000313" key="5">
    <source>
        <dbReference type="Proteomes" id="UP000559256"/>
    </source>
</evidence>
<dbReference type="Proteomes" id="UP000559256">
    <property type="component" value="Unassembled WGS sequence"/>
</dbReference>
<sequence length="497" mass="54766">MTTRFPKLVAFDLDYTLWDLWIDTHVDGPLHRDKNKVNEVLDRHNEIIAFYKHVPQILHRLRAAGVTIAAASRTSAPNLARQALNLLLVPPSASHSDEGPTKAIEFFDQLEIYPGSKITHFRKLHEKTGIPYSEMLFFDDEHRNKEVEQLGVTMCLVRNGMDNQAFEKGLAEWRKRHPVETVEDTTLACIYTGGTAACVCAGRLAAADPSLKILILEAGPHTKDLPVHVQPARYFRNLTSPQAQALSFQVGRESAALNGRKPIIPVGNCVGGGSAVNFQMYTRASASDYDDWEKFGNPGWGSKELIPLANKTETYQVNSDSSKHGHSGPIKISGGGGYPTNVSAEYLAVAAAYDKNREFLDDVADFGECNGYGRWHKYIDQKTGKRSDAAHHYIYNQLEHNNQLIVRDRCRVARVIFDGLRAVGVEFIEDSSSNAASGDATSTQTKSTQSHAATTDTVSLRALASKMIVLSAGAFGSSDTSMGIFRSRSQKPKDGRK</sequence>
<feature type="domain" description="Glucose-methanol-choline oxidoreductase N-terminal" evidence="3">
    <location>
        <begin position="267"/>
        <end position="290"/>
    </location>
</feature>
<dbReference type="Pfam" id="PF00732">
    <property type="entry name" value="GMC_oxred_N"/>
    <property type="match status" value="1"/>
</dbReference>
<dbReference type="InterPro" id="IPR036188">
    <property type="entry name" value="FAD/NAD-bd_sf"/>
</dbReference>
<evidence type="ECO:0000313" key="4">
    <source>
        <dbReference type="EMBL" id="KAF5368005.1"/>
    </source>
</evidence>
<dbReference type="GO" id="GO:0050660">
    <property type="term" value="F:flavin adenine dinucleotide binding"/>
    <property type="evidence" value="ECO:0007669"/>
    <property type="project" value="InterPro"/>
</dbReference>
<dbReference type="NCBIfam" id="TIGR01681">
    <property type="entry name" value="HAD-SF-IIIC"/>
    <property type="match status" value="1"/>
</dbReference>
<keyword evidence="1" id="KW-0274">FAD</keyword>
<reference evidence="4 5" key="1">
    <citation type="journal article" date="2020" name="ISME J.">
        <title>Uncovering the hidden diversity of litter-decomposition mechanisms in mushroom-forming fungi.</title>
        <authorList>
            <person name="Floudas D."/>
            <person name="Bentzer J."/>
            <person name="Ahren D."/>
            <person name="Johansson T."/>
            <person name="Persson P."/>
            <person name="Tunlid A."/>
        </authorList>
    </citation>
    <scope>NUCLEOTIDE SEQUENCE [LARGE SCALE GENOMIC DNA]</scope>
    <source>
        <strain evidence="4 5">CBS 291.85</strain>
    </source>
</reference>
<dbReference type="PANTHER" id="PTHR17901">
    <property type="entry name" value="MAGNESIUM-DEPENDENT PHOSPHATASE 1 MDP1"/>
    <property type="match status" value="1"/>
</dbReference>
<evidence type="ECO:0000256" key="2">
    <source>
        <dbReference type="SAM" id="MobiDB-lite"/>
    </source>
</evidence>
<dbReference type="SUPFAM" id="SSF56784">
    <property type="entry name" value="HAD-like"/>
    <property type="match status" value="1"/>
</dbReference>
<accession>A0A8H5GNI7</accession>
<dbReference type="SFLD" id="SFLDG01129">
    <property type="entry name" value="C1.5:_HAD__Beta-PGM__Phosphata"/>
    <property type="match status" value="1"/>
</dbReference>
<protein>
    <recommendedName>
        <fullName evidence="3">Glucose-methanol-choline oxidoreductase N-terminal domain-containing protein</fullName>
    </recommendedName>
</protein>
<dbReference type="SUPFAM" id="SSF51905">
    <property type="entry name" value="FAD/NAD(P)-binding domain"/>
    <property type="match status" value="1"/>
</dbReference>
<comment type="caution">
    <text evidence="4">The sequence shown here is derived from an EMBL/GenBank/DDBJ whole genome shotgun (WGS) entry which is preliminary data.</text>
</comment>
<dbReference type="OrthoDB" id="2865258at2759"/>
<evidence type="ECO:0000259" key="3">
    <source>
        <dbReference type="PROSITE" id="PS00623"/>
    </source>
</evidence>
<feature type="region of interest" description="Disordered" evidence="2">
    <location>
        <begin position="433"/>
        <end position="453"/>
    </location>
</feature>
<dbReference type="InterPro" id="IPR010036">
    <property type="entry name" value="MDP_1_eu_arc"/>
</dbReference>
<gene>
    <name evidence="4" type="ORF">D9758_004390</name>
</gene>
<dbReference type="InterPro" id="IPR010033">
    <property type="entry name" value="HAD_SF_ppase_IIIC"/>
</dbReference>
<dbReference type="GO" id="GO:0016614">
    <property type="term" value="F:oxidoreductase activity, acting on CH-OH group of donors"/>
    <property type="evidence" value="ECO:0007669"/>
    <property type="project" value="InterPro"/>
</dbReference>
<organism evidence="4 5">
    <name type="scientific">Tetrapyrgos nigripes</name>
    <dbReference type="NCBI Taxonomy" id="182062"/>
    <lineage>
        <taxon>Eukaryota</taxon>
        <taxon>Fungi</taxon>
        <taxon>Dikarya</taxon>
        <taxon>Basidiomycota</taxon>
        <taxon>Agaricomycotina</taxon>
        <taxon>Agaricomycetes</taxon>
        <taxon>Agaricomycetidae</taxon>
        <taxon>Agaricales</taxon>
        <taxon>Marasmiineae</taxon>
        <taxon>Marasmiaceae</taxon>
        <taxon>Tetrapyrgos</taxon>
    </lineage>
</organism>
<dbReference type="Gene3D" id="3.50.50.60">
    <property type="entry name" value="FAD/NAD(P)-binding domain"/>
    <property type="match status" value="2"/>
</dbReference>
<dbReference type="SFLD" id="SFLDS00003">
    <property type="entry name" value="Haloacid_Dehalogenase"/>
    <property type="match status" value="1"/>
</dbReference>
<dbReference type="PROSITE" id="PS00623">
    <property type="entry name" value="GMC_OXRED_1"/>
    <property type="match status" value="1"/>
</dbReference>
<dbReference type="InterPro" id="IPR000172">
    <property type="entry name" value="GMC_OxRdtase_N"/>
</dbReference>
<dbReference type="EMBL" id="JAACJM010000017">
    <property type="protein sequence ID" value="KAF5368005.1"/>
    <property type="molecule type" value="Genomic_DNA"/>
</dbReference>
<proteinExistence type="inferred from homology"/>